<dbReference type="InterPro" id="IPR005624">
    <property type="entry name" value="PduO/GlcC-like"/>
</dbReference>
<dbReference type="InterPro" id="IPR052517">
    <property type="entry name" value="GlcG_carb_metab_protein"/>
</dbReference>
<comment type="caution">
    <text evidence="2">The sequence shown here is derived from an EMBL/GenBank/DDBJ whole genome shotgun (WGS) entry which is preliminary data.</text>
</comment>
<evidence type="ECO:0008006" key="4">
    <source>
        <dbReference type="Google" id="ProtNLM"/>
    </source>
</evidence>
<name>A0A163ZRI4_9BRAD</name>
<dbReference type="Gene3D" id="3.30.450.150">
    <property type="entry name" value="Haem-degrading domain"/>
    <property type="match status" value="1"/>
</dbReference>
<feature type="signal peptide" evidence="1">
    <location>
        <begin position="1"/>
        <end position="22"/>
    </location>
</feature>
<dbReference type="EMBL" id="LVYV01000008">
    <property type="protein sequence ID" value="KZD23775.1"/>
    <property type="molecule type" value="Genomic_DNA"/>
</dbReference>
<dbReference type="AlphaFoldDB" id="A0A163ZRI4"/>
<protein>
    <recommendedName>
        <fullName evidence="4">Heme-binding protein</fullName>
    </recommendedName>
</protein>
<sequence>MTMRNAWIAIVLSMLSSTAVRAEEAVVSYKSLGLELALDAARAALKECQKRGYQVAVAVVDRFGTPQVLLRDRFAGPHTPPTATGKAWTSASFRNSTTELNAISQPGMMQAGLRNLPNVVIIGGGVMIEGGGAMLGAIGVSGAPGGDADEACAKAGIAAIQDKLDF</sequence>
<dbReference type="PANTHER" id="PTHR34309:SF10">
    <property type="entry name" value="SLR1406 PROTEIN"/>
    <property type="match status" value="1"/>
</dbReference>
<organism evidence="2 3">
    <name type="scientific">Tardiphaga robiniae</name>
    <dbReference type="NCBI Taxonomy" id="943830"/>
    <lineage>
        <taxon>Bacteria</taxon>
        <taxon>Pseudomonadati</taxon>
        <taxon>Pseudomonadota</taxon>
        <taxon>Alphaproteobacteria</taxon>
        <taxon>Hyphomicrobiales</taxon>
        <taxon>Nitrobacteraceae</taxon>
        <taxon>Tardiphaga</taxon>
    </lineage>
</organism>
<keyword evidence="1" id="KW-0732">Signal</keyword>
<dbReference type="STRING" id="943830.A4A58_25850"/>
<dbReference type="PANTHER" id="PTHR34309">
    <property type="entry name" value="SLR1406 PROTEIN"/>
    <property type="match status" value="1"/>
</dbReference>
<reference evidence="2 3" key="1">
    <citation type="submission" date="2016-03" db="EMBL/GenBank/DDBJ databases">
        <title>Microsymbionts genomes from the relict species Vavilovia formosa (Stev.) Fed.</title>
        <authorList>
            <person name="Kopat V."/>
            <person name="Chirak E."/>
            <person name="Kimeklis A."/>
            <person name="Andronov E."/>
        </authorList>
    </citation>
    <scope>NUCLEOTIDE SEQUENCE [LARGE SCALE GENOMIC DNA]</scope>
    <source>
        <strain evidence="2 3">Vaf07</strain>
    </source>
</reference>
<dbReference type="OrthoDB" id="5786851at2"/>
<proteinExistence type="predicted"/>
<dbReference type="SUPFAM" id="SSF143744">
    <property type="entry name" value="GlcG-like"/>
    <property type="match status" value="1"/>
</dbReference>
<evidence type="ECO:0000256" key="1">
    <source>
        <dbReference type="SAM" id="SignalP"/>
    </source>
</evidence>
<feature type="chain" id="PRO_5007848374" description="Heme-binding protein" evidence="1">
    <location>
        <begin position="23"/>
        <end position="166"/>
    </location>
</feature>
<dbReference type="RefSeq" id="WP_068731997.1">
    <property type="nucleotide sequence ID" value="NZ_LVYV01000008.1"/>
</dbReference>
<keyword evidence="3" id="KW-1185">Reference proteome</keyword>
<accession>A0A163ZRI4</accession>
<gene>
    <name evidence="2" type="ORF">A4A58_25850</name>
</gene>
<dbReference type="Proteomes" id="UP000076574">
    <property type="component" value="Unassembled WGS sequence"/>
</dbReference>
<dbReference type="InterPro" id="IPR038084">
    <property type="entry name" value="PduO/GlcC-like_sf"/>
</dbReference>
<evidence type="ECO:0000313" key="3">
    <source>
        <dbReference type="Proteomes" id="UP000076574"/>
    </source>
</evidence>
<dbReference type="Pfam" id="PF03928">
    <property type="entry name" value="HbpS-like"/>
    <property type="match status" value="1"/>
</dbReference>
<evidence type="ECO:0000313" key="2">
    <source>
        <dbReference type="EMBL" id="KZD23775.1"/>
    </source>
</evidence>